<name>A0A7S1M6B1_NEODS</name>
<sequence>MPAATTAADAAPSPGRAGAGPIRTATTLFARRPAWAHPTRREASLDIDPSANGGGGGGKRGKASKAPKLSGQPSLFERDVGRVSGWVRRSMFGAGARRRELRARAVAFGVTDVCVGADGATLEVPDLPSAMTARWHSAGAPNTSGFHEDDAAAAASPQTLVVTSVSVELRVDKSSSPPQPRAAKAAHPAMSLQVELAPVHAVKAEASEIAWNALAARKAASAEAAIAAADADGAHASVPIARVDTAAPASGSDPLVVTRPVRAFVPFTPGATSGIAVRLRGAHLPPMLVATVTFVGHVTSASLTGHELDRTGSCVVPWVPLEQARPSDVAHVTAVAAARAAARDEICREEDQAAAEANATASGAAVAVDDDNDSDDDVAPEAVFVQVPGGDDES</sequence>
<feature type="compositionally biased region" description="Low complexity" evidence="1">
    <location>
        <begin position="354"/>
        <end position="367"/>
    </location>
</feature>
<dbReference type="AlphaFoldDB" id="A0A7S1M6B1"/>
<feature type="region of interest" description="Disordered" evidence="1">
    <location>
        <begin position="351"/>
        <end position="394"/>
    </location>
</feature>
<dbReference type="EMBL" id="HBGF01027736">
    <property type="protein sequence ID" value="CAD9123014.1"/>
    <property type="molecule type" value="Transcribed_RNA"/>
</dbReference>
<evidence type="ECO:0000313" key="2">
    <source>
        <dbReference type="EMBL" id="CAD9123014.1"/>
    </source>
</evidence>
<gene>
    <name evidence="2" type="ORF">NDES1114_LOCUS18374</name>
</gene>
<organism evidence="2">
    <name type="scientific">Neobodo designis</name>
    <name type="common">Flagellated protozoan</name>
    <name type="synonym">Bodo designis</name>
    <dbReference type="NCBI Taxonomy" id="312471"/>
    <lineage>
        <taxon>Eukaryota</taxon>
        <taxon>Discoba</taxon>
        <taxon>Euglenozoa</taxon>
        <taxon>Kinetoplastea</taxon>
        <taxon>Metakinetoplastina</taxon>
        <taxon>Neobodonida</taxon>
        <taxon>Neobodo</taxon>
    </lineage>
</organism>
<feature type="region of interest" description="Disordered" evidence="1">
    <location>
        <begin position="1"/>
        <end position="75"/>
    </location>
</feature>
<feature type="compositionally biased region" description="Low complexity" evidence="1">
    <location>
        <begin position="1"/>
        <end position="21"/>
    </location>
</feature>
<proteinExistence type="predicted"/>
<reference evidence="2" key="1">
    <citation type="submission" date="2021-01" db="EMBL/GenBank/DDBJ databases">
        <authorList>
            <person name="Corre E."/>
            <person name="Pelletier E."/>
            <person name="Niang G."/>
            <person name="Scheremetjew M."/>
            <person name="Finn R."/>
            <person name="Kale V."/>
            <person name="Holt S."/>
            <person name="Cochrane G."/>
            <person name="Meng A."/>
            <person name="Brown T."/>
            <person name="Cohen L."/>
        </authorList>
    </citation>
    <scope>NUCLEOTIDE SEQUENCE</scope>
    <source>
        <strain evidence="2">CCAP 1951/1</strain>
    </source>
</reference>
<protein>
    <submittedName>
        <fullName evidence="2">Uncharacterized protein</fullName>
    </submittedName>
</protein>
<feature type="compositionally biased region" description="Acidic residues" evidence="1">
    <location>
        <begin position="368"/>
        <end position="379"/>
    </location>
</feature>
<accession>A0A7S1M6B1</accession>
<evidence type="ECO:0000256" key="1">
    <source>
        <dbReference type="SAM" id="MobiDB-lite"/>
    </source>
</evidence>